<feature type="transmembrane region" description="Helical" evidence="1">
    <location>
        <begin position="7"/>
        <end position="27"/>
    </location>
</feature>
<dbReference type="Proteomes" id="UP000501466">
    <property type="component" value="Chromosome"/>
</dbReference>
<evidence type="ECO:0000313" key="3">
    <source>
        <dbReference type="Proteomes" id="UP000501466"/>
    </source>
</evidence>
<evidence type="ECO:0000313" key="2">
    <source>
        <dbReference type="EMBL" id="BBP43367.1"/>
    </source>
</evidence>
<feature type="transmembrane region" description="Helical" evidence="1">
    <location>
        <begin position="53"/>
        <end position="74"/>
    </location>
</feature>
<keyword evidence="3" id="KW-1185">Reference proteome</keyword>
<proteinExistence type="predicted"/>
<protein>
    <submittedName>
        <fullName evidence="2">Uncharacterized protein</fullName>
    </submittedName>
</protein>
<keyword evidence="1" id="KW-0812">Transmembrane</keyword>
<dbReference type="AlphaFoldDB" id="A0A6F8PMU9"/>
<organism evidence="2 3">
    <name type="scientific">Thiosulfativibrio zosterae</name>
    <dbReference type="NCBI Taxonomy" id="2675053"/>
    <lineage>
        <taxon>Bacteria</taxon>
        <taxon>Pseudomonadati</taxon>
        <taxon>Pseudomonadota</taxon>
        <taxon>Gammaproteobacteria</taxon>
        <taxon>Thiotrichales</taxon>
        <taxon>Piscirickettsiaceae</taxon>
        <taxon>Thiosulfativibrio</taxon>
    </lineage>
</organism>
<sequence length="78" mass="8923">MDLLTRLFLYGGAALAAIFLMVALMTLSHSTNGQLTVEGVSEMSDAMQSFYELIRWFVYPWMAVALAVFVRFLYRTFK</sequence>
<evidence type="ECO:0000256" key="1">
    <source>
        <dbReference type="SAM" id="Phobius"/>
    </source>
</evidence>
<keyword evidence="1" id="KW-1133">Transmembrane helix</keyword>
<gene>
    <name evidence="2" type="ORF">THMIRHAT_11130</name>
</gene>
<reference evidence="3" key="1">
    <citation type="submission" date="2019-11" db="EMBL/GenBank/DDBJ databases">
        <title>Isolation and characterization of two novel species in the genus Thiomicrorhabdus.</title>
        <authorList>
            <person name="Mochizuki J."/>
            <person name="Kojima H."/>
            <person name="Fukui M."/>
        </authorList>
    </citation>
    <scope>NUCLEOTIDE SEQUENCE [LARGE SCALE GENOMIC DNA]</scope>
    <source>
        <strain evidence="3">AkT22</strain>
    </source>
</reference>
<dbReference type="EMBL" id="AP021888">
    <property type="protein sequence ID" value="BBP43367.1"/>
    <property type="molecule type" value="Genomic_DNA"/>
</dbReference>
<name>A0A6F8PMU9_9GAMM</name>
<dbReference type="RefSeq" id="WP_173291179.1">
    <property type="nucleotide sequence ID" value="NZ_AP021888.1"/>
</dbReference>
<keyword evidence="1" id="KW-0472">Membrane</keyword>
<dbReference type="KEGG" id="tzo:THMIRHAT_11130"/>
<accession>A0A6F8PMU9</accession>